<dbReference type="AlphaFoldDB" id="A0A8I1D8K0"/>
<reference evidence="1 2" key="1">
    <citation type="submission" date="2020-12" db="EMBL/GenBank/DDBJ databases">
        <title>Draft genome sequence of furan degrading bacterial strain FUR100.</title>
        <authorList>
            <person name="Woiski C."/>
        </authorList>
    </citation>
    <scope>NUCLEOTIDE SEQUENCE [LARGE SCALE GENOMIC DNA]</scope>
    <source>
        <strain evidence="1 2">FUR100</strain>
    </source>
</reference>
<keyword evidence="2" id="KW-1185">Reference proteome</keyword>
<gene>
    <name evidence="1" type="ORF">I3517_19675</name>
</gene>
<sequence>MPTTVWPSIRSHVVRATKNDACGAPVIGPKSTIVSDGHISIKVSPQFEDGEETAPKNAAGKIAFVDKAQDELKYLNVEIAFLKVDPELFNMVTGQPIVLDHAGNATGIRIGATIRSNFGIETWSDVPGTACGPDGKLYGYALLPWLKDGRLGDFSFENALANFTITARTEANSPWGVGPYDVVLNAPVSPSTTPLAGPLLTPIAADQHIHMEPTPVIYPAPTAGAIALAA</sequence>
<comment type="caution">
    <text evidence="1">The sequence shown here is derived from an EMBL/GenBank/DDBJ whole genome shotgun (WGS) entry which is preliminary data.</text>
</comment>
<accession>A0A8I1D8K0</accession>
<evidence type="ECO:0000313" key="1">
    <source>
        <dbReference type="EMBL" id="MBH5144824.1"/>
    </source>
</evidence>
<dbReference type="EMBL" id="JAECSB010000069">
    <property type="protein sequence ID" value="MBH5144824.1"/>
    <property type="molecule type" value="Genomic_DNA"/>
</dbReference>
<organism evidence="1 2">
    <name type="scientific">Rhodococcus erythropolis</name>
    <name type="common">Arthrobacter picolinophilus</name>
    <dbReference type="NCBI Taxonomy" id="1833"/>
    <lineage>
        <taxon>Bacteria</taxon>
        <taxon>Bacillati</taxon>
        <taxon>Actinomycetota</taxon>
        <taxon>Actinomycetes</taxon>
        <taxon>Mycobacteriales</taxon>
        <taxon>Nocardiaceae</taxon>
        <taxon>Rhodococcus</taxon>
        <taxon>Rhodococcus erythropolis group</taxon>
    </lineage>
</organism>
<dbReference type="RefSeq" id="WP_197941460.1">
    <property type="nucleotide sequence ID" value="NZ_JAECSB010000069.1"/>
</dbReference>
<dbReference type="Proteomes" id="UP000627573">
    <property type="component" value="Unassembled WGS sequence"/>
</dbReference>
<evidence type="ECO:0008006" key="3">
    <source>
        <dbReference type="Google" id="ProtNLM"/>
    </source>
</evidence>
<protein>
    <recommendedName>
        <fullName evidence="3">Major tail protein</fullName>
    </recommendedName>
</protein>
<evidence type="ECO:0000313" key="2">
    <source>
        <dbReference type="Proteomes" id="UP000627573"/>
    </source>
</evidence>
<proteinExistence type="predicted"/>
<name>A0A8I1D8K0_RHOER</name>